<evidence type="ECO:0000256" key="3">
    <source>
        <dbReference type="ARBA" id="ARBA00022723"/>
    </source>
</evidence>
<dbReference type="PANTHER" id="PTHR12318">
    <property type="entry name" value="TESTOSTERONE-REGULATED PROTEIN RP2"/>
    <property type="match status" value="1"/>
</dbReference>
<gene>
    <name evidence="8" type="ORF">ISG29_16130</name>
</gene>
<dbReference type="PANTHER" id="PTHR12318:SF0">
    <property type="entry name" value="ACYL-COENZYME A DIPHOSPHATASE NUDT19"/>
    <property type="match status" value="1"/>
</dbReference>
<keyword evidence="6" id="KW-0464">Manganese</keyword>
<evidence type="ECO:0000256" key="4">
    <source>
        <dbReference type="ARBA" id="ARBA00022801"/>
    </source>
</evidence>
<name>A0A930Y7A8_9ACTN</name>
<evidence type="ECO:0000256" key="2">
    <source>
        <dbReference type="ARBA" id="ARBA00001946"/>
    </source>
</evidence>
<dbReference type="EMBL" id="JADIVZ010000010">
    <property type="protein sequence ID" value="MBF4163220.1"/>
    <property type="molecule type" value="Genomic_DNA"/>
</dbReference>
<organism evidence="8 9">
    <name type="scientific">Nocardioides acrostichi</name>
    <dbReference type="NCBI Taxonomy" id="2784339"/>
    <lineage>
        <taxon>Bacteria</taxon>
        <taxon>Bacillati</taxon>
        <taxon>Actinomycetota</taxon>
        <taxon>Actinomycetes</taxon>
        <taxon>Propionibacteriales</taxon>
        <taxon>Nocardioidaceae</taxon>
        <taxon>Nocardioides</taxon>
    </lineage>
</organism>
<comment type="cofactor">
    <cofactor evidence="2">
        <name>Mg(2+)</name>
        <dbReference type="ChEBI" id="CHEBI:18420"/>
    </cofactor>
</comment>
<dbReference type="GO" id="GO:0016818">
    <property type="term" value="F:hydrolase activity, acting on acid anhydrides, in phosphorus-containing anhydrides"/>
    <property type="evidence" value="ECO:0007669"/>
    <property type="project" value="InterPro"/>
</dbReference>
<evidence type="ECO:0000259" key="7">
    <source>
        <dbReference type="PROSITE" id="PS51462"/>
    </source>
</evidence>
<proteinExistence type="predicted"/>
<keyword evidence="9" id="KW-1185">Reference proteome</keyword>
<dbReference type="GO" id="GO:0046872">
    <property type="term" value="F:metal ion binding"/>
    <property type="evidence" value="ECO:0007669"/>
    <property type="project" value="UniProtKB-KW"/>
</dbReference>
<dbReference type="InterPro" id="IPR000086">
    <property type="entry name" value="NUDIX_hydrolase_dom"/>
</dbReference>
<evidence type="ECO:0000256" key="5">
    <source>
        <dbReference type="ARBA" id="ARBA00022842"/>
    </source>
</evidence>
<protein>
    <submittedName>
        <fullName evidence="8">NUDIX hydrolase</fullName>
    </submittedName>
</protein>
<comment type="caution">
    <text evidence="8">The sequence shown here is derived from an EMBL/GenBank/DDBJ whole genome shotgun (WGS) entry which is preliminary data.</text>
</comment>
<evidence type="ECO:0000313" key="9">
    <source>
        <dbReference type="Proteomes" id="UP000656804"/>
    </source>
</evidence>
<dbReference type="PROSITE" id="PS51462">
    <property type="entry name" value="NUDIX"/>
    <property type="match status" value="1"/>
</dbReference>
<sequence length="310" mass="33353">MASPQQPAGHPRIPLPPVPLPDEVVALAAEFDDGRRSPAVPRNAATVVLLRDGDTGPEAYYLRRQRSMDFAGGMAVFPGGGVDARDFDADLGEGAWAGPAPSEWAEVLGVEEDLAVALVCAAVRETFEESGVLLAGPSVDAVVDDTTSDDWEHDRAALESRDLAFTDFLARRSLVLRTDLLGVWDAWLTPAFEPKRYATWFFVARLPEGQRTRDVSTESSSVTWLPAGGAVDQAEAGELAMMPPTYLTSLEVSGFGDVDALLAEARGRSASMHCPSVEPLSEGLGEGWTLSMPARHRPLLTARREERGRA</sequence>
<dbReference type="SUPFAM" id="SSF55811">
    <property type="entry name" value="Nudix"/>
    <property type="match status" value="1"/>
</dbReference>
<accession>A0A930Y7A8</accession>
<dbReference type="Proteomes" id="UP000656804">
    <property type="component" value="Unassembled WGS sequence"/>
</dbReference>
<dbReference type="InterPro" id="IPR015797">
    <property type="entry name" value="NUDIX_hydrolase-like_dom_sf"/>
</dbReference>
<dbReference type="AlphaFoldDB" id="A0A930Y7A8"/>
<keyword evidence="4 8" id="KW-0378">Hydrolase</keyword>
<dbReference type="CDD" id="cd18870">
    <property type="entry name" value="NUDIX_AcylCoAdiphos_Nudt19"/>
    <property type="match status" value="1"/>
</dbReference>
<keyword evidence="3" id="KW-0479">Metal-binding</keyword>
<comment type="cofactor">
    <cofactor evidence="1">
        <name>Mn(2+)</name>
        <dbReference type="ChEBI" id="CHEBI:29035"/>
    </cofactor>
</comment>
<dbReference type="InterPro" id="IPR039121">
    <property type="entry name" value="NUDT19"/>
</dbReference>
<dbReference type="Gene3D" id="3.90.79.10">
    <property type="entry name" value="Nucleoside Triphosphate Pyrophosphohydrolase"/>
    <property type="match status" value="1"/>
</dbReference>
<dbReference type="RefSeq" id="WP_194504482.1">
    <property type="nucleotide sequence ID" value="NZ_JADIVZ010000010.1"/>
</dbReference>
<evidence type="ECO:0000256" key="6">
    <source>
        <dbReference type="ARBA" id="ARBA00023211"/>
    </source>
</evidence>
<evidence type="ECO:0000256" key="1">
    <source>
        <dbReference type="ARBA" id="ARBA00001936"/>
    </source>
</evidence>
<keyword evidence="5" id="KW-0460">Magnesium</keyword>
<evidence type="ECO:0000313" key="8">
    <source>
        <dbReference type="EMBL" id="MBF4163220.1"/>
    </source>
</evidence>
<feature type="domain" description="Nudix hydrolase" evidence="7">
    <location>
        <begin position="41"/>
        <end position="247"/>
    </location>
</feature>
<reference evidence="8" key="1">
    <citation type="submission" date="2020-11" db="EMBL/GenBank/DDBJ databases">
        <title>Nocardioides sp. CBS4Y-1, whole genome shotgun sequence.</title>
        <authorList>
            <person name="Tuo L."/>
        </authorList>
    </citation>
    <scope>NUCLEOTIDE SEQUENCE</scope>
    <source>
        <strain evidence="8">CBS4Y-1</strain>
    </source>
</reference>